<dbReference type="Proteomes" id="UP000285897">
    <property type="component" value="Unassembled WGS sequence"/>
</dbReference>
<organism evidence="2 13">
    <name type="scientific">Blautia obeum</name>
    <dbReference type="NCBI Taxonomy" id="40520"/>
    <lineage>
        <taxon>Bacteria</taxon>
        <taxon>Bacillati</taxon>
        <taxon>Bacillota</taxon>
        <taxon>Clostridia</taxon>
        <taxon>Lachnospirales</taxon>
        <taxon>Lachnospiraceae</taxon>
        <taxon>Blautia</taxon>
    </lineage>
</organism>
<dbReference type="Proteomes" id="UP000283928">
    <property type="component" value="Unassembled WGS sequence"/>
</dbReference>
<evidence type="ECO:0000313" key="14">
    <source>
        <dbReference type="Proteomes" id="UP000261105"/>
    </source>
</evidence>
<dbReference type="Proteomes" id="UP000261105">
    <property type="component" value="Unassembled WGS sequence"/>
</dbReference>
<dbReference type="EMBL" id="RCXQ01000005">
    <property type="protein sequence ID" value="RYT67186.1"/>
    <property type="molecule type" value="Genomic_DNA"/>
</dbReference>
<evidence type="ECO:0000313" key="22">
    <source>
        <dbReference type="Proteomes" id="UP000293506"/>
    </source>
</evidence>
<reference evidence="14 15" key="2">
    <citation type="submission" date="2018-08" db="EMBL/GenBank/DDBJ databases">
        <title>A genome reference for cultivated species of the human gut microbiota.</title>
        <authorList>
            <person name="Zou Y."/>
            <person name="Xue W."/>
            <person name="Luo G."/>
        </authorList>
    </citation>
    <scope>NUCLEOTIDE SEQUENCE [LARGE SCALE GENOMIC DNA]</scope>
    <source>
        <strain evidence="4 16">AF14-23</strain>
        <strain evidence="10 21">AF37-6AC</strain>
        <strain evidence="9 20">AF39-4</strain>
        <strain evidence="8 18">AM18-2AC</strain>
        <strain evidence="7 19">AM22-9LB</strain>
        <strain evidence="6 17">AM27-32LB</strain>
        <strain evidence="5 15">AM37-4AC</strain>
        <strain evidence="3 14">OM03-6</strain>
    </source>
</reference>
<dbReference type="Proteomes" id="UP000284267">
    <property type="component" value="Unassembled WGS sequence"/>
</dbReference>
<dbReference type="Proteomes" id="UP000095413">
    <property type="component" value="Unassembled WGS sequence"/>
</dbReference>
<name>A0A174M1X2_9FIRM</name>
<evidence type="ECO:0000313" key="11">
    <source>
        <dbReference type="EMBL" id="RYT67186.1"/>
    </source>
</evidence>
<gene>
    <name evidence="10" type="ORF">DW021_12980</name>
    <name evidence="9" type="ORF">DW040_08570</name>
    <name evidence="8" type="ORF">DW222_06690</name>
    <name evidence="7" type="ORF">DW272_08170</name>
    <name evidence="6" type="ORF">DW723_07685</name>
    <name evidence="5" type="ORF">DW859_05845</name>
    <name evidence="4" type="ORF">DWW07_07565</name>
    <name evidence="3" type="ORF">DXB38_09240</name>
    <name evidence="11" type="ORF">EAI82_07140</name>
    <name evidence="1" type="ORF">ERS852394_01571</name>
    <name evidence="2" type="ORF">ERS852533_00902</name>
</gene>
<dbReference type="EMBL" id="CYZD01000006">
    <property type="protein sequence ID" value="CUO14906.1"/>
    <property type="molecule type" value="Genomic_DNA"/>
</dbReference>
<dbReference type="AlphaFoldDB" id="A0A174M1X2"/>
<dbReference type="Proteomes" id="UP000265808">
    <property type="component" value="Unassembled WGS sequence"/>
</dbReference>
<dbReference type="OrthoDB" id="9815367at2"/>
<evidence type="ECO:0000313" key="3">
    <source>
        <dbReference type="EMBL" id="RGN87432.1"/>
    </source>
</evidence>
<evidence type="ECO:0000313" key="5">
    <source>
        <dbReference type="EMBL" id="RHC08406.1"/>
    </source>
</evidence>
<evidence type="ECO:0000313" key="1">
    <source>
        <dbReference type="EMBL" id="CUO14906.1"/>
    </source>
</evidence>
<dbReference type="EMBL" id="QRZI01000004">
    <property type="protein sequence ID" value="RGV64681.1"/>
    <property type="molecule type" value="Genomic_DNA"/>
</dbReference>
<evidence type="ECO:0000313" key="9">
    <source>
        <dbReference type="EMBL" id="RHK95853.1"/>
    </source>
</evidence>
<dbReference type="RefSeq" id="WP_005426480.1">
    <property type="nucleotide sequence ID" value="NZ_CABJDZ010000003.1"/>
</dbReference>
<dbReference type="EMBL" id="QROS01000010">
    <property type="protein sequence ID" value="RHL45372.1"/>
    <property type="molecule type" value="Genomic_DNA"/>
</dbReference>
<dbReference type="Proteomes" id="UP000265828">
    <property type="component" value="Unassembled WGS sequence"/>
</dbReference>
<dbReference type="Proteomes" id="UP000095409">
    <property type="component" value="Unassembled WGS sequence"/>
</dbReference>
<evidence type="ECO:0000313" key="17">
    <source>
        <dbReference type="Proteomes" id="UP000283928"/>
    </source>
</evidence>
<dbReference type="EMBL" id="CZBA01000003">
    <property type="protein sequence ID" value="CUP28887.1"/>
    <property type="molecule type" value="Genomic_DNA"/>
</dbReference>
<evidence type="ECO:0000313" key="10">
    <source>
        <dbReference type="EMBL" id="RHL45372.1"/>
    </source>
</evidence>
<evidence type="ECO:0000313" key="19">
    <source>
        <dbReference type="Proteomes" id="UP000284220"/>
    </source>
</evidence>
<dbReference type="EMBL" id="QRJH01000003">
    <property type="protein sequence ID" value="RHH19284.1"/>
    <property type="molecule type" value="Genomic_DNA"/>
</dbReference>
<dbReference type="EMBL" id="QSKO01000008">
    <property type="protein sequence ID" value="RHE75822.1"/>
    <property type="molecule type" value="Genomic_DNA"/>
</dbReference>
<reference evidence="12 13" key="1">
    <citation type="submission" date="2015-09" db="EMBL/GenBank/DDBJ databases">
        <authorList>
            <consortium name="Pathogen Informatics"/>
        </authorList>
    </citation>
    <scope>NUCLEOTIDE SEQUENCE [LARGE SCALE GENOMIC DNA]</scope>
    <source>
        <strain evidence="1 12">2789STDY5608837</strain>
        <strain evidence="2 13">2789STDY5834921</strain>
    </source>
</reference>
<dbReference type="GeneID" id="79803556"/>
<dbReference type="Proteomes" id="UP000284220">
    <property type="component" value="Unassembled WGS sequence"/>
</dbReference>
<dbReference type="EMBL" id="QSHL01000003">
    <property type="protein sequence ID" value="RHC08406.1"/>
    <property type="molecule type" value="Genomic_DNA"/>
</dbReference>
<accession>A0A174M1X2</accession>
<evidence type="ECO:0000313" key="6">
    <source>
        <dbReference type="EMBL" id="RHE75822.1"/>
    </source>
</evidence>
<dbReference type="Proteomes" id="UP000284024">
    <property type="component" value="Unassembled WGS sequence"/>
</dbReference>
<dbReference type="EMBL" id="QSUZ01000010">
    <property type="protein sequence ID" value="RGN87432.1"/>
    <property type="molecule type" value="Genomic_DNA"/>
</dbReference>
<evidence type="ECO:0000313" key="20">
    <source>
        <dbReference type="Proteomes" id="UP000284267"/>
    </source>
</evidence>
<proteinExistence type="predicted"/>
<protein>
    <submittedName>
        <fullName evidence="2">Uncharacterized protein</fullName>
    </submittedName>
</protein>
<reference evidence="11 22" key="3">
    <citation type="journal article" date="2019" name="Science, e1252229">
        <title>Invertible promoters mediate bacterial phase variation, antibiotic resistance, and host adaptation in the gut.</title>
        <authorList>
            <person name="Jiang X."/>
            <person name="Hall A.B."/>
            <person name="Arthur T.D."/>
            <person name="Plichta D.R."/>
            <person name="Covington C.T."/>
            <person name="Poyet M."/>
            <person name="Crothers J."/>
            <person name="Moses P.L."/>
            <person name="Tolonen A.C."/>
            <person name="Vlamakis H."/>
            <person name="Alm E.J."/>
            <person name="Xavier R.J."/>
        </authorList>
    </citation>
    <scope>NUCLEOTIDE SEQUENCE [LARGE SCALE GENOMIC DNA]</scope>
    <source>
        <strain evidence="22">af_0058</strain>
        <strain evidence="11">Af_0058</strain>
    </source>
</reference>
<evidence type="ECO:0000313" key="18">
    <source>
        <dbReference type="Proteomes" id="UP000284024"/>
    </source>
</evidence>
<evidence type="ECO:0000313" key="21">
    <source>
        <dbReference type="Proteomes" id="UP000285897"/>
    </source>
</evidence>
<evidence type="ECO:0000313" key="13">
    <source>
        <dbReference type="Proteomes" id="UP000095413"/>
    </source>
</evidence>
<evidence type="ECO:0000313" key="2">
    <source>
        <dbReference type="EMBL" id="CUP28887.1"/>
    </source>
</evidence>
<evidence type="ECO:0000313" key="15">
    <source>
        <dbReference type="Proteomes" id="UP000265808"/>
    </source>
</evidence>
<evidence type="ECO:0000313" key="16">
    <source>
        <dbReference type="Proteomes" id="UP000265828"/>
    </source>
</evidence>
<evidence type="ECO:0000313" key="7">
    <source>
        <dbReference type="EMBL" id="RHG17981.1"/>
    </source>
</evidence>
<dbReference type="EMBL" id="QROE01000003">
    <property type="protein sequence ID" value="RHK95853.1"/>
    <property type="molecule type" value="Genomic_DNA"/>
</dbReference>
<evidence type="ECO:0000313" key="4">
    <source>
        <dbReference type="EMBL" id="RGV64681.1"/>
    </source>
</evidence>
<evidence type="ECO:0000313" key="12">
    <source>
        <dbReference type="Proteomes" id="UP000095409"/>
    </source>
</evidence>
<dbReference type="Proteomes" id="UP000293506">
    <property type="component" value="Unassembled WGS sequence"/>
</dbReference>
<dbReference type="EMBL" id="QRHZ01000003">
    <property type="protein sequence ID" value="RHG17981.1"/>
    <property type="molecule type" value="Genomic_DNA"/>
</dbReference>
<sequence>MELFDSHRKKFLRRFSLLLPLCFLILISSIFFISVSFASDETLHKEQQALEQALENGAIRSYAMNGQYPESLDQILNDYHITYDRSRFVVEYTPNGSNLLPYISVILLSDTAGHGKGAAK</sequence>
<evidence type="ECO:0000313" key="8">
    <source>
        <dbReference type="EMBL" id="RHH19284.1"/>
    </source>
</evidence>